<evidence type="ECO:0000313" key="2">
    <source>
        <dbReference type="EMBL" id="QDU57377.1"/>
    </source>
</evidence>
<organism evidence="2 3">
    <name type="scientific">Aeoliella mucimassa</name>
    <dbReference type="NCBI Taxonomy" id="2527972"/>
    <lineage>
        <taxon>Bacteria</taxon>
        <taxon>Pseudomonadati</taxon>
        <taxon>Planctomycetota</taxon>
        <taxon>Planctomycetia</taxon>
        <taxon>Pirellulales</taxon>
        <taxon>Lacipirellulaceae</taxon>
        <taxon>Aeoliella</taxon>
    </lineage>
</organism>
<feature type="region of interest" description="Disordered" evidence="1">
    <location>
        <begin position="1"/>
        <end position="31"/>
    </location>
</feature>
<sequence length="75" mass="8583">MPRLYPRPPKQCQREPFSRATRERAKRVDRDEAERLIREHLPNMAEALLATWPTGEPIGPACESALLGIVEDCEL</sequence>
<proteinExistence type="predicted"/>
<protein>
    <submittedName>
        <fullName evidence="2">Uncharacterized protein</fullName>
    </submittedName>
</protein>
<dbReference type="Proteomes" id="UP000315750">
    <property type="component" value="Chromosome"/>
</dbReference>
<reference evidence="2 3" key="1">
    <citation type="submission" date="2019-02" db="EMBL/GenBank/DDBJ databases">
        <title>Deep-cultivation of Planctomycetes and their phenomic and genomic characterization uncovers novel biology.</title>
        <authorList>
            <person name="Wiegand S."/>
            <person name="Jogler M."/>
            <person name="Boedeker C."/>
            <person name="Pinto D."/>
            <person name="Vollmers J."/>
            <person name="Rivas-Marin E."/>
            <person name="Kohn T."/>
            <person name="Peeters S.H."/>
            <person name="Heuer A."/>
            <person name="Rast P."/>
            <person name="Oberbeckmann S."/>
            <person name="Bunk B."/>
            <person name="Jeske O."/>
            <person name="Meyerdierks A."/>
            <person name="Storesund J.E."/>
            <person name="Kallscheuer N."/>
            <person name="Luecker S."/>
            <person name="Lage O.M."/>
            <person name="Pohl T."/>
            <person name="Merkel B.J."/>
            <person name="Hornburger P."/>
            <person name="Mueller R.-W."/>
            <person name="Bruemmer F."/>
            <person name="Labrenz M."/>
            <person name="Spormann A.M."/>
            <person name="Op den Camp H."/>
            <person name="Overmann J."/>
            <person name="Amann R."/>
            <person name="Jetten M.S.M."/>
            <person name="Mascher T."/>
            <person name="Medema M.H."/>
            <person name="Devos D.P."/>
            <person name="Kaster A.-K."/>
            <person name="Ovreas L."/>
            <person name="Rohde M."/>
            <person name="Galperin M.Y."/>
            <person name="Jogler C."/>
        </authorList>
    </citation>
    <scope>NUCLEOTIDE SEQUENCE [LARGE SCALE GENOMIC DNA]</scope>
    <source>
        <strain evidence="2 3">Pan181</strain>
    </source>
</reference>
<keyword evidence="3" id="KW-1185">Reference proteome</keyword>
<evidence type="ECO:0000313" key="3">
    <source>
        <dbReference type="Proteomes" id="UP000315750"/>
    </source>
</evidence>
<dbReference type="EMBL" id="CP036278">
    <property type="protein sequence ID" value="QDU57377.1"/>
    <property type="molecule type" value="Genomic_DNA"/>
</dbReference>
<gene>
    <name evidence="2" type="ORF">Pan181_35920</name>
</gene>
<evidence type="ECO:0000256" key="1">
    <source>
        <dbReference type="SAM" id="MobiDB-lite"/>
    </source>
</evidence>
<dbReference type="AlphaFoldDB" id="A0A518ARN0"/>
<dbReference type="KEGG" id="amuc:Pan181_35920"/>
<dbReference type="RefSeq" id="WP_145248499.1">
    <property type="nucleotide sequence ID" value="NZ_CP036278.1"/>
</dbReference>
<name>A0A518ARN0_9BACT</name>
<feature type="compositionally biased region" description="Basic and acidic residues" evidence="1">
    <location>
        <begin position="12"/>
        <end position="31"/>
    </location>
</feature>
<accession>A0A518ARN0</accession>